<evidence type="ECO:0000313" key="1">
    <source>
        <dbReference type="EMBL" id="TPX69360.1"/>
    </source>
</evidence>
<dbReference type="Proteomes" id="UP000320333">
    <property type="component" value="Unassembled WGS sequence"/>
</dbReference>
<comment type="caution">
    <text evidence="1">The sequence shown here is derived from an EMBL/GenBank/DDBJ whole genome shotgun (WGS) entry which is preliminary data.</text>
</comment>
<dbReference type="EMBL" id="QEAP01000319">
    <property type="protein sequence ID" value="TPX69360.1"/>
    <property type="molecule type" value="Genomic_DNA"/>
</dbReference>
<accession>A0A507F150</accession>
<evidence type="ECO:0000313" key="2">
    <source>
        <dbReference type="Proteomes" id="UP000320333"/>
    </source>
</evidence>
<proteinExistence type="predicted"/>
<dbReference type="OrthoDB" id="2093342at2759"/>
<organism evidence="1 2">
    <name type="scientific">Chytriomyces confervae</name>
    <dbReference type="NCBI Taxonomy" id="246404"/>
    <lineage>
        <taxon>Eukaryota</taxon>
        <taxon>Fungi</taxon>
        <taxon>Fungi incertae sedis</taxon>
        <taxon>Chytridiomycota</taxon>
        <taxon>Chytridiomycota incertae sedis</taxon>
        <taxon>Chytridiomycetes</taxon>
        <taxon>Chytridiales</taxon>
        <taxon>Chytriomycetaceae</taxon>
        <taxon>Chytriomyces</taxon>
    </lineage>
</organism>
<keyword evidence="2" id="KW-1185">Reference proteome</keyword>
<protein>
    <submittedName>
        <fullName evidence="1">Uncharacterized protein</fullName>
    </submittedName>
</protein>
<reference evidence="1 2" key="1">
    <citation type="journal article" date="2019" name="Sci. Rep.">
        <title>Comparative genomics of chytrid fungi reveal insights into the obligate biotrophic and pathogenic lifestyle of Synchytrium endobioticum.</title>
        <authorList>
            <person name="van de Vossenberg B.T.L.H."/>
            <person name="Warris S."/>
            <person name="Nguyen H.D.T."/>
            <person name="van Gent-Pelzer M.P.E."/>
            <person name="Joly D.L."/>
            <person name="van de Geest H.C."/>
            <person name="Bonants P.J.M."/>
            <person name="Smith D.S."/>
            <person name="Levesque C.A."/>
            <person name="van der Lee T.A.J."/>
        </authorList>
    </citation>
    <scope>NUCLEOTIDE SEQUENCE [LARGE SCALE GENOMIC DNA]</scope>
    <source>
        <strain evidence="1 2">CBS 675.73</strain>
    </source>
</reference>
<gene>
    <name evidence="1" type="ORF">CcCBS67573_g06889</name>
</gene>
<sequence>MSMSNIPYLDLTAYRTQGIFQAPHPPSTHGYVYYNSFDWTGFTTSTETRVDNVQACVARSVLGGWQFFTYLGANATCLHKRPTDAAQGIDLVFPTDAKLACDFNGICWNELQNKDFKDAFDLLDRDGVIVPPRIVKGGKECGRKCFKHSNVCAAASFQEDGRKCFFKQPLFVNDASTYAGVIWYLPRADLTASLVGASVAEETEAD</sequence>
<name>A0A507F150_9FUNG</name>
<dbReference type="AlphaFoldDB" id="A0A507F150"/>